<evidence type="ECO:0000313" key="2">
    <source>
        <dbReference type="EMBL" id="MEY8015047.1"/>
    </source>
</evidence>
<feature type="domain" description="DUF732" evidence="1">
    <location>
        <begin position="233"/>
        <end position="306"/>
    </location>
</feature>
<reference evidence="2 3" key="1">
    <citation type="submission" date="2024-08" db="EMBL/GenBank/DDBJ databases">
        <title>Mycobacterium servetensis sp. nov., a novel rapid-growing mycobacterial species recovered from a human patient in Zaragoza, Spain.</title>
        <authorList>
            <person name="Tristancho-Baro A.I."/>
            <person name="Buenestado-Serrano S."/>
            <person name="Garcia De Viedma D."/>
            <person name="Milagro-Beamonte A."/>
            <person name="Burillo N."/>
            <person name="Sanz S."/>
            <person name="Lopez-Calleja A.I."/>
            <person name="Penas-Utrilla D."/>
            <person name="Guardingo M."/>
            <person name="Garcia M.J."/>
            <person name="Vinuelas-Bayon J."/>
        </authorList>
    </citation>
    <scope>NUCLEOTIDE SEQUENCE [LARGE SCALE GENOMIC DNA]</scope>
    <source>
        <strain evidence="3">HUMS_12744610</strain>
    </source>
</reference>
<organism evidence="2 3">
    <name type="scientific">Mycobacterium servetii</name>
    <dbReference type="NCBI Taxonomy" id="3237418"/>
    <lineage>
        <taxon>Bacteria</taxon>
        <taxon>Bacillati</taxon>
        <taxon>Actinomycetota</taxon>
        <taxon>Actinomycetes</taxon>
        <taxon>Mycobacteriales</taxon>
        <taxon>Mycobacteriaceae</taxon>
        <taxon>Mycobacterium</taxon>
    </lineage>
</organism>
<evidence type="ECO:0000259" key="1">
    <source>
        <dbReference type="Pfam" id="PF05305"/>
    </source>
</evidence>
<name>A0ABV4BXL5_9MYCO</name>
<dbReference type="InterPro" id="IPR007969">
    <property type="entry name" value="DUF732"/>
</dbReference>
<dbReference type="RefSeq" id="WP_369737470.1">
    <property type="nucleotide sequence ID" value="NZ_JBGEDP010000001.1"/>
</dbReference>
<keyword evidence="3" id="KW-1185">Reference proteome</keyword>
<evidence type="ECO:0000313" key="3">
    <source>
        <dbReference type="Proteomes" id="UP001564760"/>
    </source>
</evidence>
<dbReference type="EMBL" id="JBGEDP010000001">
    <property type="protein sequence ID" value="MEY8015047.1"/>
    <property type="molecule type" value="Genomic_DNA"/>
</dbReference>
<comment type="caution">
    <text evidence="2">The sequence shown here is derived from an EMBL/GenBank/DDBJ whole genome shotgun (WGS) entry which is preliminary data.</text>
</comment>
<dbReference type="Pfam" id="PF05305">
    <property type="entry name" value="DUF732"/>
    <property type="match status" value="1"/>
</dbReference>
<dbReference type="Proteomes" id="UP001564760">
    <property type="component" value="Unassembled WGS sequence"/>
</dbReference>
<protein>
    <submittedName>
        <fullName evidence="2">DUF732 domain-containing protein</fullName>
    </submittedName>
</protein>
<proteinExistence type="predicted"/>
<gene>
    <name evidence="2" type="ORF">AB8998_08525</name>
</gene>
<sequence length="316" mass="33828">MADSSFDVPLPAGALDAEPWQDDTHRQFWGTTYIHDAAVQPSKGVRLGIWGLQDISGTVLTRRILIEADPCGTEVDSATAGRIETDLRSLRDELDALSDPDDTIGIMSSEDAASDAAKGLSDATEASHLMDTRAAPPAEPELQAETAGEMIPTPAYSEVLEEPDYREEERFAAVKYVAPMLVAAVLGAAGMFTYINARPAITPPVPPAKIITDPAPPAKILPPPPIPPPGPAQDEAFATALRDSWITWPRDDDMIDAGHEICLRLSADDDPQQLVDRLIASAADPASHRESAEAIVGAAIKYFCPDDSLATLLHTY</sequence>
<accession>A0ABV4BXL5</accession>